<dbReference type="EMBL" id="BSXW01000502">
    <property type="protein sequence ID" value="GMF24084.1"/>
    <property type="molecule type" value="Genomic_DNA"/>
</dbReference>
<dbReference type="AlphaFoldDB" id="A0A9W6U2V0"/>
<evidence type="ECO:0000313" key="2">
    <source>
        <dbReference type="Proteomes" id="UP001165083"/>
    </source>
</evidence>
<proteinExistence type="predicted"/>
<protein>
    <submittedName>
        <fullName evidence="1">Unnamed protein product</fullName>
    </submittedName>
</protein>
<sequence length="220" mass="24988">MNTIENQETVVDYLVECDQVPKNAITDFLKCAHDPETALSHFFFLVNKDRRIRQSRVLAFVEALPQTEWIVLAYEIMLKYSSRWDPRVIGRLLCRAMAHTTGKTLMIAEICWIQRLSFETRAIASNAPVTIASVIGGNFLYVAGHGYDYNNQNRSAYCWTDTGTHDQNKELWRLVPASTGSSDFYIVNAYAEGYLYASAIPLECDSQGYSNEKSSCATRR</sequence>
<evidence type="ECO:0000313" key="1">
    <source>
        <dbReference type="EMBL" id="GMF24084.1"/>
    </source>
</evidence>
<dbReference type="Proteomes" id="UP001165083">
    <property type="component" value="Unassembled WGS sequence"/>
</dbReference>
<comment type="caution">
    <text evidence="1">The sequence shown here is derived from an EMBL/GenBank/DDBJ whole genome shotgun (WGS) entry which is preliminary data.</text>
</comment>
<accession>A0A9W6U2V0</accession>
<name>A0A9W6U2V0_9STRA</name>
<keyword evidence="2" id="KW-1185">Reference proteome</keyword>
<gene>
    <name evidence="1" type="ORF">Plil01_000982500</name>
</gene>
<dbReference type="OrthoDB" id="161417at2759"/>
<reference evidence="1" key="1">
    <citation type="submission" date="2023-04" db="EMBL/GenBank/DDBJ databases">
        <title>Phytophthora lilii NBRC 32176.</title>
        <authorList>
            <person name="Ichikawa N."/>
            <person name="Sato H."/>
            <person name="Tonouchi N."/>
        </authorList>
    </citation>
    <scope>NUCLEOTIDE SEQUENCE</scope>
    <source>
        <strain evidence="1">NBRC 32176</strain>
    </source>
</reference>
<organism evidence="1 2">
    <name type="scientific">Phytophthora lilii</name>
    <dbReference type="NCBI Taxonomy" id="2077276"/>
    <lineage>
        <taxon>Eukaryota</taxon>
        <taxon>Sar</taxon>
        <taxon>Stramenopiles</taxon>
        <taxon>Oomycota</taxon>
        <taxon>Peronosporomycetes</taxon>
        <taxon>Peronosporales</taxon>
        <taxon>Peronosporaceae</taxon>
        <taxon>Phytophthora</taxon>
    </lineage>
</organism>